<protein>
    <recommendedName>
        <fullName evidence="8">RanBD1 domain-containing protein</fullName>
    </recommendedName>
</protein>
<dbReference type="Gramene" id="ONK73339">
    <property type="protein sequence ID" value="ONK73339"/>
    <property type="gene ID" value="A4U43_C04F29920"/>
</dbReference>
<dbReference type="AlphaFoldDB" id="A0A5P1F9B1"/>
<keyword evidence="3" id="KW-0811">Translocation</keyword>
<reference evidence="7" key="1">
    <citation type="journal article" date="2017" name="Nat. Commun.">
        <title>The asparagus genome sheds light on the origin and evolution of a young Y chromosome.</title>
        <authorList>
            <person name="Harkess A."/>
            <person name="Zhou J."/>
            <person name="Xu C."/>
            <person name="Bowers J.E."/>
            <person name="Van der Hulst R."/>
            <person name="Ayyampalayam S."/>
            <person name="Mercati F."/>
            <person name="Riccardi P."/>
            <person name="McKain M.R."/>
            <person name="Kakrana A."/>
            <person name="Tang H."/>
            <person name="Ray J."/>
            <person name="Groenendijk J."/>
            <person name="Arikit S."/>
            <person name="Mathioni S.M."/>
            <person name="Nakano M."/>
            <person name="Shan H."/>
            <person name="Telgmann-Rauber A."/>
            <person name="Kanno A."/>
            <person name="Yue Z."/>
            <person name="Chen H."/>
            <person name="Li W."/>
            <person name="Chen Y."/>
            <person name="Xu X."/>
            <person name="Zhang Y."/>
            <person name="Luo S."/>
            <person name="Chen H."/>
            <person name="Gao J."/>
            <person name="Mao Z."/>
            <person name="Pires J.C."/>
            <person name="Luo M."/>
            <person name="Kudrna D."/>
            <person name="Wing R.A."/>
            <person name="Meyers B.C."/>
            <person name="Yi K."/>
            <person name="Kong H."/>
            <person name="Lavrijsen P."/>
            <person name="Sunseri F."/>
            <person name="Falavigna A."/>
            <person name="Ye Y."/>
            <person name="Leebens-Mack J.H."/>
            <person name="Chen G."/>
        </authorList>
    </citation>
    <scope>NUCLEOTIDE SEQUENCE [LARGE SCALE GENOMIC DNA]</scope>
    <source>
        <strain evidence="7">cv. DH0086</strain>
    </source>
</reference>
<organism evidence="6 7">
    <name type="scientific">Asparagus officinalis</name>
    <name type="common">Garden asparagus</name>
    <dbReference type="NCBI Taxonomy" id="4686"/>
    <lineage>
        <taxon>Eukaryota</taxon>
        <taxon>Viridiplantae</taxon>
        <taxon>Streptophyta</taxon>
        <taxon>Embryophyta</taxon>
        <taxon>Tracheophyta</taxon>
        <taxon>Spermatophyta</taxon>
        <taxon>Magnoliopsida</taxon>
        <taxon>Liliopsida</taxon>
        <taxon>Asparagales</taxon>
        <taxon>Asparagaceae</taxon>
        <taxon>Asparagoideae</taxon>
        <taxon>Asparagus</taxon>
    </lineage>
</organism>
<dbReference type="GO" id="GO:0015031">
    <property type="term" value="P:protein transport"/>
    <property type="evidence" value="ECO:0007669"/>
    <property type="project" value="UniProtKB-KW"/>
</dbReference>
<evidence type="ECO:0000256" key="1">
    <source>
        <dbReference type="ARBA" id="ARBA00004567"/>
    </source>
</evidence>
<feature type="compositionally biased region" description="Basic and acidic residues" evidence="5">
    <location>
        <begin position="35"/>
        <end position="47"/>
    </location>
</feature>
<keyword evidence="4" id="KW-0539">Nucleus</keyword>
<dbReference type="PANTHER" id="PTHR23138">
    <property type="entry name" value="RAN BINDING PROTEIN"/>
    <property type="match status" value="1"/>
</dbReference>
<feature type="region of interest" description="Disordered" evidence="5">
    <location>
        <begin position="1"/>
        <end position="47"/>
    </location>
</feature>
<dbReference type="SUPFAM" id="SSF50729">
    <property type="entry name" value="PH domain-like"/>
    <property type="match status" value="1"/>
</dbReference>
<evidence type="ECO:0000313" key="6">
    <source>
        <dbReference type="EMBL" id="ONK73339.1"/>
    </source>
</evidence>
<dbReference type="CDD" id="cd13170">
    <property type="entry name" value="RanBD_NUP50"/>
    <property type="match status" value="1"/>
</dbReference>
<keyword evidence="4" id="KW-0653">Protein transport</keyword>
<dbReference type="Proteomes" id="UP000243459">
    <property type="component" value="Chromosome 4"/>
</dbReference>
<dbReference type="Gene3D" id="2.30.29.30">
    <property type="entry name" value="Pleckstrin-homology domain (PH domain)/Phosphotyrosine-binding domain (PTB)"/>
    <property type="match status" value="1"/>
</dbReference>
<gene>
    <name evidence="6" type="ORF">A4U43_C04F29920</name>
</gene>
<dbReference type="GO" id="GO:0005643">
    <property type="term" value="C:nuclear pore"/>
    <property type="evidence" value="ECO:0007669"/>
    <property type="project" value="UniProtKB-SubCell"/>
</dbReference>
<proteinExistence type="predicted"/>
<dbReference type="InterPro" id="IPR011993">
    <property type="entry name" value="PH-like_dom_sf"/>
</dbReference>
<keyword evidence="2" id="KW-0813">Transport</keyword>
<evidence type="ECO:0000256" key="2">
    <source>
        <dbReference type="ARBA" id="ARBA00022816"/>
    </source>
</evidence>
<keyword evidence="2" id="KW-0509">mRNA transport</keyword>
<evidence type="ECO:0000256" key="3">
    <source>
        <dbReference type="ARBA" id="ARBA00023010"/>
    </source>
</evidence>
<name>A0A5P1F9B1_ASPOF</name>
<evidence type="ECO:0000256" key="5">
    <source>
        <dbReference type="SAM" id="MobiDB-lite"/>
    </source>
</evidence>
<keyword evidence="7" id="KW-1185">Reference proteome</keyword>
<dbReference type="EMBL" id="CM007384">
    <property type="protein sequence ID" value="ONK73339.1"/>
    <property type="molecule type" value="Genomic_DNA"/>
</dbReference>
<dbReference type="InterPro" id="IPR045255">
    <property type="entry name" value="RanBP1-like"/>
</dbReference>
<dbReference type="PANTHER" id="PTHR23138:SF141">
    <property type="entry name" value="NUCLEAR PORE COMPLEX PROTEIN NUP50"/>
    <property type="match status" value="1"/>
</dbReference>
<dbReference type="GO" id="GO:0051028">
    <property type="term" value="P:mRNA transport"/>
    <property type="evidence" value="ECO:0007669"/>
    <property type="project" value="UniProtKB-KW"/>
</dbReference>
<keyword evidence="4" id="KW-0906">Nuclear pore complex</keyword>
<sequence>MMKRGAKVAALFDSDPDPSDSALRSKRVMDAPSFDGHRAESSRQNRMEGIKLDAKRAESARQHVRALNTQFASWIQLQLQNHPDELWEDGAKDYLSHASNILPDNSAAWKDIGVGQLSIKCQEGADKAAKESKPTIMIRNDAGRILLNALIYPGIKMNIKKNTIATIFHTSDGGPNDGVEAGKSNVVTRTYLLRLKTEDETTKLAAAIQDYAPSA</sequence>
<evidence type="ECO:0000256" key="4">
    <source>
        <dbReference type="ARBA" id="ARBA00023132"/>
    </source>
</evidence>
<comment type="subcellular location">
    <subcellularLocation>
        <location evidence="1">Nucleus</location>
        <location evidence="1">Nuclear pore complex</location>
    </subcellularLocation>
</comment>
<evidence type="ECO:0000313" key="7">
    <source>
        <dbReference type="Proteomes" id="UP000243459"/>
    </source>
</evidence>
<evidence type="ECO:0008006" key="8">
    <source>
        <dbReference type="Google" id="ProtNLM"/>
    </source>
</evidence>
<accession>A0A5P1F9B1</accession>